<proteinExistence type="predicted"/>
<keyword evidence="2" id="KW-1185">Reference proteome</keyword>
<accession>A0A9P5NBE5</accession>
<name>A0A9P5NBE5_GYMJU</name>
<protein>
    <submittedName>
        <fullName evidence="1">Uncharacterized protein</fullName>
    </submittedName>
</protein>
<dbReference type="OrthoDB" id="2269034at2759"/>
<dbReference type="AlphaFoldDB" id="A0A9P5NBE5"/>
<sequence>MPRAGLQRKETFSDIVVRIFEFAYFLSYFSPARIFPQVHIVSTRMSIPSLFHPLGHPNVNVTDMSPTFLDIPDSVTFPLSQNNVQTVLDHPSGDLPDALFSDRSCFNFLPGPVTDPDQQLAAFETLIRRNESDQLSLRFNSTIHQHMDNLTNHRLHDFLYGAGSIDILNDIILPNVRRLRHLDCVLSNEDHSRLLLHLPETVRQSLEDVDITFVNIWGRPTSTFAVHSRYTFVLRPVDSHQRSHSATCQIKFGLPPLCLHLPWSLMKRIDMGTTIILPDTFLEIMTQASESLTEGSFYVVFPTGSSTLFQHQPPAPINMCSLTKLRLRLVDTNNHPSFLLFFRLPVITALGVEWADRIFPFEWDETFYKQWLSDSSDTLQRLILTDLPIYTTLIHSRPDRLHHDRNKLEDLLSALPNLKSLNLPPGIQIPNPTRANIANGLLLPHLTFLGLATEDDQEEIFNMLHFRNNISSGCTPITSLDLMMPWAPPIVQSELREEVEMLGLTKGYRVRFLRLCRICERYCCFGG</sequence>
<evidence type="ECO:0000313" key="2">
    <source>
        <dbReference type="Proteomes" id="UP000724874"/>
    </source>
</evidence>
<dbReference type="EMBL" id="JADNYJ010000143">
    <property type="protein sequence ID" value="KAF8880108.1"/>
    <property type="molecule type" value="Genomic_DNA"/>
</dbReference>
<comment type="caution">
    <text evidence="1">The sequence shown here is derived from an EMBL/GenBank/DDBJ whole genome shotgun (WGS) entry which is preliminary data.</text>
</comment>
<gene>
    <name evidence="1" type="ORF">CPB84DRAFT_283255</name>
</gene>
<dbReference type="Proteomes" id="UP000724874">
    <property type="component" value="Unassembled WGS sequence"/>
</dbReference>
<evidence type="ECO:0000313" key="1">
    <source>
        <dbReference type="EMBL" id="KAF8880108.1"/>
    </source>
</evidence>
<reference evidence="1" key="1">
    <citation type="submission" date="2020-11" db="EMBL/GenBank/DDBJ databases">
        <authorList>
            <consortium name="DOE Joint Genome Institute"/>
            <person name="Ahrendt S."/>
            <person name="Riley R."/>
            <person name="Andreopoulos W."/>
            <person name="LaButti K."/>
            <person name="Pangilinan J."/>
            <person name="Ruiz-duenas F.J."/>
            <person name="Barrasa J.M."/>
            <person name="Sanchez-Garcia M."/>
            <person name="Camarero S."/>
            <person name="Miyauchi S."/>
            <person name="Serrano A."/>
            <person name="Linde D."/>
            <person name="Babiker R."/>
            <person name="Drula E."/>
            <person name="Ayuso-Fernandez I."/>
            <person name="Pacheco R."/>
            <person name="Padilla G."/>
            <person name="Ferreira P."/>
            <person name="Barriuso J."/>
            <person name="Kellner H."/>
            <person name="Castanera R."/>
            <person name="Alfaro M."/>
            <person name="Ramirez L."/>
            <person name="Pisabarro A.G."/>
            <person name="Kuo A."/>
            <person name="Tritt A."/>
            <person name="Lipzen A."/>
            <person name="He G."/>
            <person name="Yan M."/>
            <person name="Ng V."/>
            <person name="Cullen D."/>
            <person name="Martin F."/>
            <person name="Rosso M.-N."/>
            <person name="Henrissat B."/>
            <person name="Hibbett D."/>
            <person name="Martinez A.T."/>
            <person name="Grigoriev I.V."/>
        </authorList>
    </citation>
    <scope>NUCLEOTIDE SEQUENCE</scope>
    <source>
        <strain evidence="1">AH 44721</strain>
    </source>
</reference>
<organism evidence="1 2">
    <name type="scientific">Gymnopilus junonius</name>
    <name type="common">Spectacular rustgill mushroom</name>
    <name type="synonym">Gymnopilus spectabilis subsp. junonius</name>
    <dbReference type="NCBI Taxonomy" id="109634"/>
    <lineage>
        <taxon>Eukaryota</taxon>
        <taxon>Fungi</taxon>
        <taxon>Dikarya</taxon>
        <taxon>Basidiomycota</taxon>
        <taxon>Agaricomycotina</taxon>
        <taxon>Agaricomycetes</taxon>
        <taxon>Agaricomycetidae</taxon>
        <taxon>Agaricales</taxon>
        <taxon>Agaricineae</taxon>
        <taxon>Hymenogastraceae</taxon>
        <taxon>Gymnopilus</taxon>
    </lineage>
</organism>